<keyword evidence="2" id="KW-0805">Transcription regulation</keyword>
<dbReference type="PANTHER" id="PTHR48000:SF67">
    <property type="entry name" value="MYB-LIKE DNA-BINDING DOMAIN CONTAINING PROTEIN, EXPRESSED"/>
    <property type="match status" value="1"/>
</dbReference>
<dbReference type="Proteomes" id="UP001497480">
    <property type="component" value="Unassembled WGS sequence"/>
</dbReference>
<name>A0AAV1VXL3_LUPLU</name>
<reference evidence="5 6" key="1">
    <citation type="submission" date="2024-03" db="EMBL/GenBank/DDBJ databases">
        <authorList>
            <person name="Martinez-Hernandez J."/>
        </authorList>
    </citation>
    <scope>NUCLEOTIDE SEQUENCE [LARGE SCALE GENOMIC DNA]</scope>
</reference>
<dbReference type="AlphaFoldDB" id="A0AAV1VXL3"/>
<evidence type="ECO:0000256" key="4">
    <source>
        <dbReference type="ARBA" id="ARBA00023163"/>
    </source>
</evidence>
<sequence length="77" mass="8853">MLGIADMGRAHCCDKANVKKGPWSSEEDTKLKTYIEKHVIYLLPFGFLLIINQTSSLRKLGGTEVFRVLIVWRNQHH</sequence>
<evidence type="ECO:0000256" key="3">
    <source>
        <dbReference type="ARBA" id="ARBA00023125"/>
    </source>
</evidence>
<evidence type="ECO:0000313" key="6">
    <source>
        <dbReference type="Proteomes" id="UP001497480"/>
    </source>
</evidence>
<evidence type="ECO:0000256" key="1">
    <source>
        <dbReference type="ARBA" id="ARBA00022737"/>
    </source>
</evidence>
<protein>
    <submittedName>
        <fullName evidence="5">Uncharacterized protein</fullName>
    </submittedName>
</protein>
<proteinExistence type="predicted"/>
<evidence type="ECO:0000313" key="5">
    <source>
        <dbReference type="EMBL" id="CAL0301576.1"/>
    </source>
</evidence>
<dbReference type="EMBL" id="CAXHTB010000002">
    <property type="protein sequence ID" value="CAL0301576.1"/>
    <property type="molecule type" value="Genomic_DNA"/>
</dbReference>
<dbReference type="PANTHER" id="PTHR48000">
    <property type="entry name" value="OS09G0431300 PROTEIN"/>
    <property type="match status" value="1"/>
</dbReference>
<accession>A0AAV1VXL3</accession>
<dbReference type="GO" id="GO:0003677">
    <property type="term" value="F:DNA binding"/>
    <property type="evidence" value="ECO:0007669"/>
    <property type="project" value="UniProtKB-KW"/>
</dbReference>
<organism evidence="5 6">
    <name type="scientific">Lupinus luteus</name>
    <name type="common">European yellow lupine</name>
    <dbReference type="NCBI Taxonomy" id="3873"/>
    <lineage>
        <taxon>Eukaryota</taxon>
        <taxon>Viridiplantae</taxon>
        <taxon>Streptophyta</taxon>
        <taxon>Embryophyta</taxon>
        <taxon>Tracheophyta</taxon>
        <taxon>Spermatophyta</taxon>
        <taxon>Magnoliopsida</taxon>
        <taxon>eudicotyledons</taxon>
        <taxon>Gunneridae</taxon>
        <taxon>Pentapetalae</taxon>
        <taxon>rosids</taxon>
        <taxon>fabids</taxon>
        <taxon>Fabales</taxon>
        <taxon>Fabaceae</taxon>
        <taxon>Papilionoideae</taxon>
        <taxon>50 kb inversion clade</taxon>
        <taxon>genistoids sensu lato</taxon>
        <taxon>core genistoids</taxon>
        <taxon>Genisteae</taxon>
        <taxon>Lupinus</taxon>
    </lineage>
</organism>
<keyword evidence="1" id="KW-0677">Repeat</keyword>
<evidence type="ECO:0000256" key="2">
    <source>
        <dbReference type="ARBA" id="ARBA00023015"/>
    </source>
</evidence>
<keyword evidence="6" id="KW-1185">Reference proteome</keyword>
<gene>
    <name evidence="5" type="ORF">LLUT_LOCUS2636</name>
</gene>
<keyword evidence="3" id="KW-0238">DNA-binding</keyword>
<comment type="caution">
    <text evidence="5">The sequence shown here is derived from an EMBL/GenBank/DDBJ whole genome shotgun (WGS) entry which is preliminary data.</text>
</comment>
<keyword evidence="4" id="KW-0804">Transcription</keyword>